<dbReference type="PANTHER" id="PTHR24264">
    <property type="entry name" value="TRYPSIN-RELATED"/>
    <property type="match status" value="1"/>
</dbReference>
<sequence length="583" mass="66755">MDMFIFILQILTIYASICHCYDDDSFIDDYFNIDEQIDHNDYPTTSISISSSSSSTRKPQQNSFWSTSLFSLFESLLKSVDKTTTNQIDPILQKLEPGSNDIIENQQPSLNPMVETDSNSIKFTTKPMDTISDYDEEDREFFEYNLPDYENDSDNETNNEYIVNKGECETIHGSMGECRSTPICLKREPKQSVFNLCEWSQNRLTGTRIPIKLCCEKRQSSTPKDLNNEADIEEQWQKQLALGFGNGQTLMGSFWNIVPHPMATVQNSLISHPFHHFQVTQPRCGQTMFNRNHRRQQFIRYVYELPDRRMKDLESDDRFQSLFNQTSTIRDSRSHSQRIVSGVSVANGEIPWIVSIYLRDTFTCGGSLISDRFVLTAAHCFNSAKLSDWFYIRYGSNVVHEGPAVPVKRVILHPNYKPPVIYHDIALLELTHPVQFTSYVLPACLATPRMYAHNLIGMKATVAGYGDSNFEGKQSEFLQAVDIKVIENQFCDKNYRRLAHADQKFRYGIGRTLICAGFEQGIKDACQGDSGGPLTLQLDGIHYQIGVVSFGYRCAQPDFPGIYTAVSHYRQWIMNHLQQQQIS</sequence>
<reference evidence="10 11" key="1">
    <citation type="journal article" date="2018" name="J. Allergy Clin. Immunol.">
        <title>High-quality assembly of Dermatophagoides pteronyssinus genome and transcriptome reveals a wide range of novel allergens.</title>
        <authorList>
            <person name="Liu X.Y."/>
            <person name="Yang K.Y."/>
            <person name="Wang M.Q."/>
            <person name="Kwok J.S."/>
            <person name="Zeng X."/>
            <person name="Yang Z."/>
            <person name="Xiao X.J."/>
            <person name="Lau C.P."/>
            <person name="Li Y."/>
            <person name="Huang Z.M."/>
            <person name="Ba J.G."/>
            <person name="Yim A.K."/>
            <person name="Ouyang C.Y."/>
            <person name="Ngai S.M."/>
            <person name="Chan T.F."/>
            <person name="Leung E.L."/>
            <person name="Liu L."/>
            <person name="Liu Z.G."/>
            <person name="Tsui S.K."/>
        </authorList>
    </citation>
    <scope>NUCLEOTIDE SEQUENCE [LARGE SCALE GENOMIC DNA]</scope>
    <source>
        <strain evidence="10">Derp</strain>
    </source>
</reference>
<dbReference type="PRINTS" id="PR00722">
    <property type="entry name" value="CHYMOTRYPSIN"/>
</dbReference>
<evidence type="ECO:0000313" key="10">
    <source>
        <dbReference type="EMBL" id="KAH9426036.1"/>
    </source>
</evidence>
<evidence type="ECO:0000256" key="4">
    <source>
        <dbReference type="ARBA" id="ARBA00022801"/>
    </source>
</evidence>
<evidence type="ECO:0000256" key="2">
    <source>
        <dbReference type="ARBA" id="ARBA00022525"/>
    </source>
</evidence>
<evidence type="ECO:0000256" key="6">
    <source>
        <dbReference type="ARBA" id="ARBA00023157"/>
    </source>
</evidence>
<dbReference type="InterPro" id="IPR009003">
    <property type="entry name" value="Peptidase_S1_PA"/>
</dbReference>
<dbReference type="PROSITE" id="PS50240">
    <property type="entry name" value="TRYPSIN_DOM"/>
    <property type="match status" value="1"/>
</dbReference>
<evidence type="ECO:0000256" key="7">
    <source>
        <dbReference type="RuleBase" id="RU363034"/>
    </source>
</evidence>
<dbReference type="PROSITE" id="PS00135">
    <property type="entry name" value="TRYPSIN_SER"/>
    <property type="match status" value="1"/>
</dbReference>
<organism evidence="10 11">
    <name type="scientific">Dermatophagoides pteronyssinus</name>
    <name type="common">European house dust mite</name>
    <dbReference type="NCBI Taxonomy" id="6956"/>
    <lineage>
        <taxon>Eukaryota</taxon>
        <taxon>Metazoa</taxon>
        <taxon>Ecdysozoa</taxon>
        <taxon>Arthropoda</taxon>
        <taxon>Chelicerata</taxon>
        <taxon>Arachnida</taxon>
        <taxon>Acari</taxon>
        <taxon>Acariformes</taxon>
        <taxon>Sarcoptiformes</taxon>
        <taxon>Astigmata</taxon>
        <taxon>Psoroptidia</taxon>
        <taxon>Analgoidea</taxon>
        <taxon>Pyroglyphidae</taxon>
        <taxon>Dermatophagoidinae</taxon>
        <taxon>Dermatophagoides</taxon>
    </lineage>
</organism>
<dbReference type="InterPro" id="IPR033116">
    <property type="entry name" value="TRYPSIN_SER"/>
</dbReference>
<reference evidence="10 11" key="2">
    <citation type="journal article" date="2022" name="Mol. Biol. Evol.">
        <title>Comparative Genomics Reveals Insights into the Divergent Evolution of Astigmatic Mites and Household Pest Adaptations.</title>
        <authorList>
            <person name="Xiong Q."/>
            <person name="Wan A.T."/>
            <person name="Liu X."/>
            <person name="Fung C.S."/>
            <person name="Xiao X."/>
            <person name="Malainual N."/>
            <person name="Hou J."/>
            <person name="Wang L."/>
            <person name="Wang M."/>
            <person name="Yang K.Y."/>
            <person name="Cui Y."/>
            <person name="Leung E.L."/>
            <person name="Nong W."/>
            <person name="Shin S.K."/>
            <person name="Au S.W."/>
            <person name="Jeong K.Y."/>
            <person name="Chew F.T."/>
            <person name="Hui J.H."/>
            <person name="Leung T.F."/>
            <person name="Tungtrongchitr A."/>
            <person name="Zhong N."/>
            <person name="Liu Z."/>
            <person name="Tsui S.K."/>
        </authorList>
    </citation>
    <scope>NUCLEOTIDE SEQUENCE [LARGE SCALE GENOMIC DNA]</scope>
    <source>
        <strain evidence="10">Derp</strain>
    </source>
</reference>
<dbReference type="InterPro" id="IPR043504">
    <property type="entry name" value="Peptidase_S1_PA_chymotrypsin"/>
</dbReference>
<keyword evidence="6" id="KW-1015">Disulfide bond</keyword>
<dbReference type="InterPro" id="IPR050127">
    <property type="entry name" value="Serine_Proteases_S1"/>
</dbReference>
<dbReference type="Gene3D" id="2.40.10.10">
    <property type="entry name" value="Trypsin-like serine proteases"/>
    <property type="match status" value="1"/>
</dbReference>
<comment type="subcellular location">
    <subcellularLocation>
        <location evidence="1">Secreted</location>
    </subcellularLocation>
</comment>
<evidence type="ECO:0000256" key="5">
    <source>
        <dbReference type="ARBA" id="ARBA00022825"/>
    </source>
</evidence>
<dbReference type="InterPro" id="IPR018114">
    <property type="entry name" value="TRYPSIN_HIS"/>
</dbReference>
<keyword evidence="4 7" id="KW-0378">Hydrolase</keyword>
<evidence type="ECO:0000313" key="11">
    <source>
        <dbReference type="Proteomes" id="UP000887458"/>
    </source>
</evidence>
<protein>
    <recommendedName>
        <fullName evidence="9">Peptidase S1 domain-containing protein</fullName>
    </recommendedName>
</protein>
<dbReference type="PANTHER" id="PTHR24264:SF65">
    <property type="entry name" value="SRCR DOMAIN-CONTAINING PROTEIN"/>
    <property type="match status" value="1"/>
</dbReference>
<evidence type="ECO:0000256" key="1">
    <source>
        <dbReference type="ARBA" id="ARBA00004613"/>
    </source>
</evidence>
<dbReference type="EMBL" id="NJHN03000012">
    <property type="protein sequence ID" value="KAH9426036.1"/>
    <property type="molecule type" value="Genomic_DNA"/>
</dbReference>
<keyword evidence="5 7" id="KW-0720">Serine protease</keyword>
<proteinExistence type="predicted"/>
<keyword evidence="2" id="KW-0964">Secreted</keyword>
<dbReference type="PROSITE" id="PS00134">
    <property type="entry name" value="TRYPSIN_HIS"/>
    <property type="match status" value="1"/>
</dbReference>
<keyword evidence="11" id="KW-1185">Reference proteome</keyword>
<dbReference type="SUPFAM" id="SSF50494">
    <property type="entry name" value="Trypsin-like serine proteases"/>
    <property type="match status" value="1"/>
</dbReference>
<comment type="caution">
    <text evidence="10">The sequence shown here is derived from an EMBL/GenBank/DDBJ whole genome shotgun (WGS) entry which is preliminary data.</text>
</comment>
<dbReference type="InterPro" id="IPR001254">
    <property type="entry name" value="Trypsin_dom"/>
</dbReference>
<dbReference type="Proteomes" id="UP000887458">
    <property type="component" value="Unassembled WGS sequence"/>
</dbReference>
<feature type="domain" description="Peptidase S1" evidence="9">
    <location>
        <begin position="339"/>
        <end position="578"/>
    </location>
</feature>
<dbReference type="CDD" id="cd00190">
    <property type="entry name" value="Tryp_SPc"/>
    <property type="match status" value="1"/>
</dbReference>
<feature type="signal peptide" evidence="8">
    <location>
        <begin position="1"/>
        <end position="20"/>
    </location>
</feature>
<name>A0ABQ8JTT3_DERPT</name>
<keyword evidence="8" id="KW-0732">Signal</keyword>
<keyword evidence="3 7" id="KW-0645">Protease</keyword>
<evidence type="ECO:0000259" key="9">
    <source>
        <dbReference type="PROSITE" id="PS50240"/>
    </source>
</evidence>
<accession>A0ABQ8JTT3</accession>
<evidence type="ECO:0000256" key="3">
    <source>
        <dbReference type="ARBA" id="ARBA00022670"/>
    </source>
</evidence>
<dbReference type="InterPro" id="IPR001314">
    <property type="entry name" value="Peptidase_S1A"/>
</dbReference>
<evidence type="ECO:0000256" key="8">
    <source>
        <dbReference type="SAM" id="SignalP"/>
    </source>
</evidence>
<feature type="chain" id="PRO_5045513840" description="Peptidase S1 domain-containing protein" evidence="8">
    <location>
        <begin position="21"/>
        <end position="583"/>
    </location>
</feature>
<dbReference type="SMART" id="SM00020">
    <property type="entry name" value="Tryp_SPc"/>
    <property type="match status" value="1"/>
</dbReference>
<gene>
    <name evidence="10" type="ORF">DERP_006976</name>
</gene>
<dbReference type="Pfam" id="PF00089">
    <property type="entry name" value="Trypsin"/>
    <property type="match status" value="1"/>
</dbReference>